<dbReference type="Proteomes" id="UP000053660">
    <property type="component" value="Unassembled WGS sequence"/>
</dbReference>
<evidence type="ECO:0000313" key="3">
    <source>
        <dbReference type="Proteomes" id="UP000053660"/>
    </source>
</evidence>
<protein>
    <recommendedName>
        <fullName evidence="1">Legumain prodomain domain-containing protein</fullName>
    </recommendedName>
</protein>
<dbReference type="Gene3D" id="1.10.132.130">
    <property type="match status" value="1"/>
</dbReference>
<keyword evidence="3" id="KW-1185">Reference proteome</keyword>
<dbReference type="AlphaFoldDB" id="A0A0B1TBU9"/>
<accession>A0A0B1TBU9</accession>
<evidence type="ECO:0000259" key="1">
    <source>
        <dbReference type="Pfam" id="PF20985"/>
    </source>
</evidence>
<sequence length="117" mass="13765">MYSMVFTNEDSLNKMRYVVEEKNRRIIESLYVNIVDDLINDVDVRRHVMEDYKPVKNLDCHDEVVQAFTSICVNWNKFDYALKYSNVLNNLCIQLDDAVSIISAMKKICSKTNSRFL</sequence>
<evidence type="ECO:0000313" key="2">
    <source>
        <dbReference type="EMBL" id="KHJ93591.1"/>
    </source>
</evidence>
<dbReference type="OrthoDB" id="5889348at2759"/>
<organism evidence="2 3">
    <name type="scientific">Oesophagostomum dentatum</name>
    <name type="common">Nodular worm</name>
    <dbReference type="NCBI Taxonomy" id="61180"/>
    <lineage>
        <taxon>Eukaryota</taxon>
        <taxon>Metazoa</taxon>
        <taxon>Ecdysozoa</taxon>
        <taxon>Nematoda</taxon>
        <taxon>Chromadorea</taxon>
        <taxon>Rhabditida</taxon>
        <taxon>Rhabditina</taxon>
        <taxon>Rhabditomorpha</taxon>
        <taxon>Strongyloidea</taxon>
        <taxon>Strongylidae</taxon>
        <taxon>Oesophagostomum</taxon>
    </lineage>
</organism>
<dbReference type="CDD" id="cd21115">
    <property type="entry name" value="legumain_C"/>
    <property type="match status" value="1"/>
</dbReference>
<dbReference type="InterPro" id="IPR048501">
    <property type="entry name" value="Legum_prodom"/>
</dbReference>
<dbReference type="InterPro" id="IPR046427">
    <property type="entry name" value="Legumain_prodom_sf"/>
</dbReference>
<proteinExistence type="predicted"/>
<reference evidence="2 3" key="1">
    <citation type="submission" date="2014-03" db="EMBL/GenBank/DDBJ databases">
        <title>Draft genome of the hookworm Oesophagostomum dentatum.</title>
        <authorList>
            <person name="Mitreva M."/>
        </authorList>
    </citation>
    <scope>NUCLEOTIDE SEQUENCE [LARGE SCALE GENOMIC DNA]</scope>
    <source>
        <strain evidence="2 3">OD-Hann</strain>
    </source>
</reference>
<dbReference type="EMBL" id="KN550697">
    <property type="protein sequence ID" value="KHJ93591.1"/>
    <property type="molecule type" value="Genomic_DNA"/>
</dbReference>
<feature type="domain" description="Legumain prodomain" evidence="1">
    <location>
        <begin position="23"/>
        <end position="109"/>
    </location>
</feature>
<gene>
    <name evidence="2" type="ORF">OESDEN_06492</name>
</gene>
<dbReference type="Pfam" id="PF20985">
    <property type="entry name" value="Legum_prodom"/>
    <property type="match status" value="1"/>
</dbReference>
<name>A0A0B1TBU9_OESDE</name>